<sequence>MIDLLLIAIKYSLVSNVVLSQFLGICPFLGVSKKTESSKGMGGAVIFVIVIASVITHGIYVAFLAASSPLCKALGLTDGLEYLNTIVFILVIAALVQFVEMFLKKNVPSLYESLGVYLPLITTNCAVLGVALNNVSYGYNFAQSLVYGLGISVGFALALLLMAGIRENIIEGNDRIPRSFQGSPIVLVTAALMAIAFFGFGGLI</sequence>
<protein>
    <recommendedName>
        <fullName evidence="8">Ion-translocating oxidoreductase complex subunit A</fullName>
        <ecNumber evidence="8">7.-.-.-</ecNumber>
    </recommendedName>
    <alternativeName>
        <fullName evidence="8">Rnf electron transport complex subunit A</fullName>
    </alternativeName>
</protein>
<dbReference type="PIRSF" id="PIRSF006102">
    <property type="entry name" value="NQR_DE"/>
    <property type="match status" value="1"/>
</dbReference>
<keyword evidence="3 8" id="KW-0812">Transmembrane</keyword>
<feature type="transmembrane region" description="Helical" evidence="8">
    <location>
        <begin position="114"/>
        <end position="132"/>
    </location>
</feature>
<comment type="subunit">
    <text evidence="8">The complex is composed of six subunits: RnfA, RnfB, RnfC, RnfD, RnfE and RnfG.</text>
</comment>
<evidence type="ECO:0000313" key="9">
    <source>
        <dbReference type="EMBL" id="MBB6040737.1"/>
    </source>
</evidence>
<accession>A0A7W9SEW7</accession>
<dbReference type="EMBL" id="JABZRB010000160">
    <property type="protein sequence ID" value="MBF1305409.1"/>
    <property type="molecule type" value="Genomic_DNA"/>
</dbReference>
<feature type="transmembrane region" description="Helical" evidence="8">
    <location>
        <begin position="12"/>
        <end position="31"/>
    </location>
</feature>
<reference evidence="10" key="1">
    <citation type="submission" date="2020-04" db="EMBL/GenBank/DDBJ databases">
        <title>Deep metagenomics examines the oral microbiome during advanced dental caries in children, revealing novel taxa and co-occurrences with host molecules.</title>
        <authorList>
            <person name="Baker J.L."/>
            <person name="Morton J.T."/>
            <person name="Dinis M."/>
            <person name="Alvarez R."/>
            <person name="Tran N.C."/>
            <person name="Knight R."/>
            <person name="Edlund A."/>
        </authorList>
    </citation>
    <scope>NUCLEOTIDE SEQUENCE</scope>
    <source>
        <strain evidence="10">JCVI_48_bin.5</strain>
    </source>
</reference>
<dbReference type="GO" id="GO:0005886">
    <property type="term" value="C:plasma membrane"/>
    <property type="evidence" value="ECO:0007669"/>
    <property type="project" value="UniProtKB-SubCell"/>
</dbReference>
<dbReference type="GeneID" id="85014259"/>
<dbReference type="GO" id="GO:0012505">
    <property type="term" value="C:endomembrane system"/>
    <property type="evidence" value="ECO:0007669"/>
    <property type="project" value="UniProtKB-SubCell"/>
</dbReference>
<gene>
    <name evidence="8" type="primary">rnfA</name>
    <name evidence="9" type="ORF">HNQ46_000700</name>
    <name evidence="10" type="ORF">HXM91_06100</name>
</gene>
<evidence type="ECO:0000256" key="1">
    <source>
        <dbReference type="ARBA" id="ARBA00004127"/>
    </source>
</evidence>
<name>A0A7W9SEW7_9FIRM</name>
<organism evidence="9 11">
    <name type="scientific">Oribacterium sinus</name>
    <dbReference type="NCBI Taxonomy" id="237576"/>
    <lineage>
        <taxon>Bacteria</taxon>
        <taxon>Bacillati</taxon>
        <taxon>Bacillota</taxon>
        <taxon>Clostridia</taxon>
        <taxon>Lachnospirales</taxon>
        <taxon>Lachnospiraceae</taxon>
        <taxon>Oribacterium</taxon>
    </lineage>
</organism>
<dbReference type="PANTHER" id="PTHR30335:SF0">
    <property type="entry name" value="ION-TRANSLOCATING OXIDOREDUCTASE COMPLEX SUBUNIT A"/>
    <property type="match status" value="1"/>
</dbReference>
<evidence type="ECO:0000313" key="11">
    <source>
        <dbReference type="Proteomes" id="UP000522163"/>
    </source>
</evidence>
<reference evidence="9 11" key="2">
    <citation type="submission" date="2020-08" db="EMBL/GenBank/DDBJ databases">
        <title>Genomic Encyclopedia of Type Strains, Phase IV (KMG-IV): sequencing the most valuable type-strain genomes for metagenomic binning, comparative biology and taxonomic classification.</title>
        <authorList>
            <person name="Goeker M."/>
        </authorList>
    </citation>
    <scope>NUCLEOTIDE SEQUENCE [LARGE SCALE GENOMIC DNA]</scope>
    <source>
        <strain evidence="9 11">DSM 17245</strain>
    </source>
</reference>
<comment type="similarity">
    <text evidence="8">Belongs to the NqrDE/RnfAE family.</text>
</comment>
<evidence type="ECO:0000256" key="8">
    <source>
        <dbReference type="HAMAP-Rule" id="MF_00459"/>
    </source>
</evidence>
<comment type="caution">
    <text evidence="9">The sequence shown here is derived from an EMBL/GenBank/DDBJ whole genome shotgun (WGS) entry which is preliminary data.</text>
</comment>
<keyword evidence="5 8" id="KW-0249">Electron transport</keyword>
<evidence type="ECO:0000256" key="4">
    <source>
        <dbReference type="ARBA" id="ARBA00022967"/>
    </source>
</evidence>
<dbReference type="Proteomes" id="UP000780721">
    <property type="component" value="Unassembled WGS sequence"/>
</dbReference>
<evidence type="ECO:0000313" key="10">
    <source>
        <dbReference type="EMBL" id="MBF1305409.1"/>
    </source>
</evidence>
<dbReference type="PANTHER" id="PTHR30335">
    <property type="entry name" value="INTEGRAL MEMBRANE PROTEIN OF SOXR-REDUCING COMPLEX"/>
    <property type="match status" value="1"/>
</dbReference>
<keyword evidence="8" id="KW-1003">Cell membrane</keyword>
<feature type="transmembrane region" description="Helical" evidence="8">
    <location>
        <begin position="144"/>
        <end position="165"/>
    </location>
</feature>
<keyword evidence="4 8" id="KW-1278">Translocase</keyword>
<comment type="subcellular location">
    <subcellularLocation>
        <location evidence="8">Cell membrane</location>
        <topology evidence="8">Multi-pass membrane protein</topology>
    </subcellularLocation>
    <subcellularLocation>
        <location evidence="1">Endomembrane system</location>
        <topology evidence="1">Multi-pass membrane protein</topology>
    </subcellularLocation>
</comment>
<feature type="transmembrane region" description="Helical" evidence="8">
    <location>
        <begin position="185"/>
        <end position="203"/>
    </location>
</feature>
<dbReference type="EC" id="7.-.-.-" evidence="8"/>
<dbReference type="GO" id="GO:0022900">
    <property type="term" value="P:electron transport chain"/>
    <property type="evidence" value="ECO:0007669"/>
    <property type="project" value="UniProtKB-UniRule"/>
</dbReference>
<keyword evidence="7 8" id="KW-0472">Membrane</keyword>
<proteinExistence type="inferred from homology"/>
<dbReference type="InterPro" id="IPR003667">
    <property type="entry name" value="NqrDE/RnfAE"/>
</dbReference>
<feature type="transmembrane region" description="Helical" evidence="8">
    <location>
        <begin position="83"/>
        <end position="102"/>
    </location>
</feature>
<evidence type="ECO:0000256" key="7">
    <source>
        <dbReference type="ARBA" id="ARBA00023136"/>
    </source>
</evidence>
<evidence type="ECO:0000256" key="5">
    <source>
        <dbReference type="ARBA" id="ARBA00022982"/>
    </source>
</evidence>
<keyword evidence="2 8" id="KW-0813">Transport</keyword>
<dbReference type="InterPro" id="IPR011293">
    <property type="entry name" value="Ion_transpt_RnfA/RsxA"/>
</dbReference>
<dbReference type="Proteomes" id="UP000522163">
    <property type="component" value="Unassembled WGS sequence"/>
</dbReference>
<keyword evidence="6 8" id="KW-1133">Transmembrane helix</keyword>
<dbReference type="InterPro" id="IPR050133">
    <property type="entry name" value="NqrDE/RnfAE_oxidrdctase"/>
</dbReference>
<dbReference type="HAMAP" id="MF_00459">
    <property type="entry name" value="RsxA_RnfA"/>
    <property type="match status" value="1"/>
</dbReference>
<dbReference type="RefSeq" id="WP_183683052.1">
    <property type="nucleotide sequence ID" value="NZ_CAUQIH010000024.1"/>
</dbReference>
<comment type="function">
    <text evidence="8">Part of a membrane-bound complex that couples electron transfer with translocation of ions across the membrane.</text>
</comment>
<evidence type="ECO:0000256" key="3">
    <source>
        <dbReference type="ARBA" id="ARBA00022692"/>
    </source>
</evidence>
<dbReference type="Pfam" id="PF02508">
    <property type="entry name" value="Rnf-Nqr"/>
    <property type="match status" value="1"/>
</dbReference>
<feature type="transmembrane region" description="Helical" evidence="8">
    <location>
        <begin position="43"/>
        <end position="63"/>
    </location>
</feature>
<dbReference type="AlphaFoldDB" id="A0A7W9SEW7"/>
<evidence type="ECO:0000256" key="6">
    <source>
        <dbReference type="ARBA" id="ARBA00022989"/>
    </source>
</evidence>
<dbReference type="EMBL" id="JACHHH010000003">
    <property type="protein sequence ID" value="MBB6040737.1"/>
    <property type="molecule type" value="Genomic_DNA"/>
</dbReference>
<evidence type="ECO:0000256" key="2">
    <source>
        <dbReference type="ARBA" id="ARBA00022448"/>
    </source>
</evidence>